<dbReference type="Gene3D" id="3.40.50.300">
    <property type="entry name" value="P-loop containing nucleotide triphosphate hydrolases"/>
    <property type="match status" value="1"/>
</dbReference>
<evidence type="ECO:0000313" key="2">
    <source>
        <dbReference type="Proteomes" id="UP000031449"/>
    </source>
</evidence>
<dbReference type="Proteomes" id="UP000031449">
    <property type="component" value="Chromosome"/>
</dbReference>
<dbReference type="AlphaFoldDB" id="A0A0B5ATT6"/>
<reference evidence="1 2" key="1">
    <citation type="submission" date="2014-08" db="EMBL/GenBank/DDBJ databases">
        <title>Complete genome of a marine bacteria Jeotgalibacillus malaysiensis.</title>
        <authorList>
            <person name="Yaakop A.S."/>
            <person name="Chan K.-G."/>
            <person name="Goh K.M."/>
        </authorList>
    </citation>
    <scope>NUCLEOTIDE SEQUENCE [LARGE SCALE GENOMIC DNA]</scope>
    <source>
        <strain evidence="1 2">D5</strain>
    </source>
</reference>
<accession>A0A0B5ATT6</accession>
<sequence length="198" mass="22961">MNKITIFYGSKREFNKILPDKYSTLTELVYKIDQDNKGIVINLNDQKEDNENKERIFVENFIAESGEYAGVREHVIVNFSNFLNKFNSNNVYLHNPPLQISEQIQKLNIDVETISQNYASLTLEDLKEINYNYDSEIIGQEHVKYELLQSLYPLTLPSREKPVIILLYGSSGIGKTETAKYLAEVVGETLFRKQFSMF</sequence>
<dbReference type="SUPFAM" id="SSF52540">
    <property type="entry name" value="P-loop containing nucleoside triphosphate hydrolases"/>
    <property type="match status" value="1"/>
</dbReference>
<gene>
    <name evidence="1" type="ORF">JMA_26710</name>
</gene>
<dbReference type="EMBL" id="CP009416">
    <property type="protein sequence ID" value="AJD91988.1"/>
    <property type="molecule type" value="Genomic_DNA"/>
</dbReference>
<organism evidence="1 2">
    <name type="scientific">Jeotgalibacillus malaysiensis</name>
    <dbReference type="NCBI Taxonomy" id="1508404"/>
    <lineage>
        <taxon>Bacteria</taxon>
        <taxon>Bacillati</taxon>
        <taxon>Bacillota</taxon>
        <taxon>Bacilli</taxon>
        <taxon>Bacillales</taxon>
        <taxon>Caryophanaceae</taxon>
        <taxon>Jeotgalibacillus</taxon>
    </lineage>
</organism>
<proteinExistence type="predicted"/>
<protein>
    <submittedName>
        <fullName evidence="1">Uncharacterized protein</fullName>
    </submittedName>
</protein>
<dbReference type="KEGG" id="jeo:JMA_26710"/>
<dbReference type="STRING" id="1508404.JMA_26710"/>
<dbReference type="InterPro" id="IPR027417">
    <property type="entry name" value="P-loop_NTPase"/>
</dbReference>
<evidence type="ECO:0000313" key="1">
    <source>
        <dbReference type="EMBL" id="AJD91988.1"/>
    </source>
</evidence>
<name>A0A0B5ATT6_9BACL</name>
<keyword evidence="2" id="KW-1185">Reference proteome</keyword>
<dbReference type="HOGENOM" id="CLU_1376543_0_0_9"/>
<dbReference type="BioCyc" id="JESP1508404:G14D9-11951-MONOMER"/>